<accession>A0A3N5Y425</accession>
<reference evidence="9 10" key="1">
    <citation type="submission" date="2018-11" db="EMBL/GenBank/DDBJ databases">
        <authorList>
            <person name="Ye M.-Q."/>
            <person name="Du Z.-J."/>
        </authorList>
    </citation>
    <scope>NUCLEOTIDE SEQUENCE [LARGE SCALE GENOMIC DNA]</scope>
    <source>
        <strain evidence="9 10">U0105</strain>
    </source>
</reference>
<name>A0A3N5Y425_9ALTE</name>
<dbReference type="OrthoDB" id="9808564at2"/>
<dbReference type="Pfam" id="PF00698">
    <property type="entry name" value="Acyl_transf_1"/>
    <property type="match status" value="1"/>
</dbReference>
<dbReference type="InterPro" id="IPR004410">
    <property type="entry name" value="Malonyl_CoA-ACP_transAc_FabD"/>
</dbReference>
<comment type="similarity">
    <text evidence="6">Belongs to the fabD family.</text>
</comment>
<keyword evidence="3 6" id="KW-0808">Transferase</keyword>
<evidence type="ECO:0000259" key="8">
    <source>
        <dbReference type="SMART" id="SM00827"/>
    </source>
</evidence>
<dbReference type="InterPro" id="IPR016035">
    <property type="entry name" value="Acyl_Trfase/lysoPLipase"/>
</dbReference>
<dbReference type="FunFam" id="3.30.70.250:FF:000001">
    <property type="entry name" value="Malonyl CoA-acyl carrier protein transacylase"/>
    <property type="match status" value="1"/>
</dbReference>
<dbReference type="AlphaFoldDB" id="A0A3N5Y425"/>
<evidence type="ECO:0000256" key="5">
    <source>
        <dbReference type="ARBA" id="ARBA00048462"/>
    </source>
</evidence>
<organism evidence="9 10">
    <name type="scientific">Alteromonas sediminis</name>
    <dbReference type="NCBI Taxonomy" id="2259342"/>
    <lineage>
        <taxon>Bacteria</taxon>
        <taxon>Pseudomonadati</taxon>
        <taxon>Pseudomonadota</taxon>
        <taxon>Gammaproteobacteria</taxon>
        <taxon>Alteromonadales</taxon>
        <taxon>Alteromonadaceae</taxon>
        <taxon>Alteromonas/Salinimonas group</taxon>
        <taxon>Alteromonas</taxon>
    </lineage>
</organism>
<evidence type="ECO:0000256" key="1">
    <source>
        <dbReference type="ARBA" id="ARBA00013258"/>
    </source>
</evidence>
<proteinExistence type="inferred from homology"/>
<comment type="caution">
    <text evidence="9">The sequence shown here is derived from an EMBL/GenBank/DDBJ whole genome shotgun (WGS) entry which is preliminary data.</text>
</comment>
<dbReference type="InterPro" id="IPR016036">
    <property type="entry name" value="Malonyl_transacylase_ACP-bd"/>
</dbReference>
<dbReference type="SUPFAM" id="SSF52151">
    <property type="entry name" value="FabD/lysophospholipase-like"/>
    <property type="match status" value="1"/>
</dbReference>
<keyword evidence="4 6" id="KW-0012">Acyltransferase</keyword>
<dbReference type="PANTHER" id="PTHR42681:SF1">
    <property type="entry name" value="MALONYL-COA-ACYL CARRIER PROTEIN TRANSACYLASE, MITOCHONDRIAL"/>
    <property type="match status" value="1"/>
</dbReference>
<dbReference type="GO" id="GO:0004314">
    <property type="term" value="F:[acyl-carrier-protein] S-malonyltransferase activity"/>
    <property type="evidence" value="ECO:0007669"/>
    <property type="project" value="UniProtKB-EC"/>
</dbReference>
<dbReference type="SMART" id="SM00827">
    <property type="entry name" value="PKS_AT"/>
    <property type="match status" value="1"/>
</dbReference>
<dbReference type="GO" id="GO:0006633">
    <property type="term" value="P:fatty acid biosynthetic process"/>
    <property type="evidence" value="ECO:0007669"/>
    <property type="project" value="TreeGrafter"/>
</dbReference>
<evidence type="ECO:0000256" key="4">
    <source>
        <dbReference type="ARBA" id="ARBA00023315"/>
    </source>
</evidence>
<dbReference type="InterPro" id="IPR024925">
    <property type="entry name" value="Malonyl_CoA-ACP_transAc"/>
</dbReference>
<comment type="catalytic activity">
    <reaction evidence="5 6">
        <text>holo-[ACP] + malonyl-CoA = malonyl-[ACP] + CoA</text>
        <dbReference type="Rhea" id="RHEA:41792"/>
        <dbReference type="Rhea" id="RHEA-COMP:9623"/>
        <dbReference type="Rhea" id="RHEA-COMP:9685"/>
        <dbReference type="ChEBI" id="CHEBI:57287"/>
        <dbReference type="ChEBI" id="CHEBI:57384"/>
        <dbReference type="ChEBI" id="CHEBI:64479"/>
        <dbReference type="ChEBI" id="CHEBI:78449"/>
        <dbReference type="EC" id="2.3.1.39"/>
    </reaction>
</comment>
<feature type="domain" description="Malonyl-CoA:ACP transacylase (MAT)" evidence="8">
    <location>
        <begin position="7"/>
        <end position="303"/>
    </location>
</feature>
<evidence type="ECO:0000256" key="6">
    <source>
        <dbReference type="PIRNR" id="PIRNR000446"/>
    </source>
</evidence>
<evidence type="ECO:0000256" key="2">
    <source>
        <dbReference type="ARBA" id="ARBA00018953"/>
    </source>
</evidence>
<dbReference type="SUPFAM" id="SSF55048">
    <property type="entry name" value="Probable ACP-binding domain of malonyl-CoA ACP transacylase"/>
    <property type="match status" value="1"/>
</dbReference>
<dbReference type="RefSeq" id="WP_124027569.1">
    <property type="nucleotide sequence ID" value="NZ_JBHRSN010000015.1"/>
</dbReference>
<dbReference type="Gene3D" id="3.40.366.10">
    <property type="entry name" value="Malonyl-Coenzyme A Acyl Carrier Protein, domain 2"/>
    <property type="match status" value="1"/>
</dbReference>
<evidence type="ECO:0000313" key="9">
    <source>
        <dbReference type="EMBL" id="RPJ67666.1"/>
    </source>
</evidence>
<feature type="active site" evidence="7">
    <location>
        <position position="91"/>
    </location>
</feature>
<dbReference type="PANTHER" id="PTHR42681">
    <property type="entry name" value="MALONYL-COA-ACYL CARRIER PROTEIN TRANSACYLASE, MITOCHONDRIAL"/>
    <property type="match status" value="1"/>
</dbReference>
<protein>
    <recommendedName>
        <fullName evidence="2 6">Malonyl CoA-acyl carrier protein transacylase</fullName>
        <ecNumber evidence="1 6">2.3.1.39</ecNumber>
    </recommendedName>
</protein>
<dbReference type="EMBL" id="RPOK01000002">
    <property type="protein sequence ID" value="RPJ67666.1"/>
    <property type="molecule type" value="Genomic_DNA"/>
</dbReference>
<keyword evidence="10" id="KW-1185">Reference proteome</keyword>
<gene>
    <name evidence="9" type="primary">fabD</name>
    <name evidence="9" type="ORF">DRW07_07150</name>
</gene>
<dbReference type="InterPro" id="IPR014043">
    <property type="entry name" value="Acyl_transferase_dom"/>
</dbReference>
<dbReference type="GO" id="GO:0005829">
    <property type="term" value="C:cytosol"/>
    <property type="evidence" value="ECO:0007669"/>
    <property type="project" value="TreeGrafter"/>
</dbReference>
<dbReference type="PIRSF" id="PIRSF000446">
    <property type="entry name" value="Mct"/>
    <property type="match status" value="1"/>
</dbReference>
<evidence type="ECO:0000313" key="10">
    <source>
        <dbReference type="Proteomes" id="UP000275281"/>
    </source>
</evidence>
<feature type="active site" evidence="7">
    <location>
        <position position="202"/>
    </location>
</feature>
<sequence>MNSTAFVFPGQGSQSKGMLAELAAQNESVKTTFDRASSILGYDLWQVVQEDSQQTLNQTQVTQPALLTSSYAIWQLLHEQGHTPAYMAGHSLGEYSALVCAGVMTLEDGVSLVKQRGEFMQQAVPAGEGAMYAIIGLADDKIEDICAQVQGDQGGVIAPVNYNSPGQVVIAGSALSAEKAAERCKEAGAKRALPLAVSVPSHCALMKPAADKLAEVLSAISLNTPNVPVINNVDVAQETDPEAIRSALIRQLYKPVQWTKTVETLHAKGITRLIEVGPGKVLTGLNKRIVKSLQCSAANTPDTIVLEN</sequence>
<dbReference type="NCBIfam" id="TIGR00128">
    <property type="entry name" value="fabD"/>
    <property type="match status" value="1"/>
</dbReference>
<dbReference type="InterPro" id="IPR001227">
    <property type="entry name" value="Ac_transferase_dom_sf"/>
</dbReference>
<dbReference type="EC" id="2.3.1.39" evidence="1 6"/>
<evidence type="ECO:0000256" key="3">
    <source>
        <dbReference type="ARBA" id="ARBA00022679"/>
    </source>
</evidence>
<evidence type="ECO:0000256" key="7">
    <source>
        <dbReference type="PIRSR" id="PIRSR000446-1"/>
    </source>
</evidence>
<dbReference type="Gene3D" id="3.30.70.250">
    <property type="entry name" value="Malonyl-CoA ACP transacylase, ACP-binding"/>
    <property type="match status" value="1"/>
</dbReference>
<dbReference type="Proteomes" id="UP000275281">
    <property type="component" value="Unassembled WGS sequence"/>
</dbReference>
<dbReference type="InterPro" id="IPR050858">
    <property type="entry name" value="Mal-CoA-ACP_Trans/PKS_FabD"/>
</dbReference>